<dbReference type="EMBL" id="CM017692">
    <property type="protein sequence ID" value="TYH20296.1"/>
    <property type="molecule type" value="Genomic_DNA"/>
</dbReference>
<evidence type="ECO:0000313" key="1">
    <source>
        <dbReference type="EMBL" id="TYH20296.1"/>
    </source>
</evidence>
<reference evidence="1 2" key="1">
    <citation type="submission" date="2019-06" db="EMBL/GenBank/DDBJ databases">
        <title>WGS assembly of Gossypium darwinii.</title>
        <authorList>
            <person name="Chen Z.J."/>
            <person name="Sreedasyam A."/>
            <person name="Ando A."/>
            <person name="Song Q."/>
            <person name="De L."/>
            <person name="Hulse-Kemp A."/>
            <person name="Ding M."/>
            <person name="Ye W."/>
            <person name="Kirkbride R."/>
            <person name="Jenkins J."/>
            <person name="Plott C."/>
            <person name="Lovell J."/>
            <person name="Lin Y.-M."/>
            <person name="Vaughn R."/>
            <person name="Liu B."/>
            <person name="Li W."/>
            <person name="Simpson S."/>
            <person name="Scheffler B."/>
            <person name="Saski C."/>
            <person name="Grover C."/>
            <person name="Hu G."/>
            <person name="Conover J."/>
            <person name="Carlson J."/>
            <person name="Shu S."/>
            <person name="Boston L."/>
            <person name="Williams M."/>
            <person name="Peterson D."/>
            <person name="Mcgee K."/>
            <person name="Jones D."/>
            <person name="Wendel J."/>
            <person name="Stelly D."/>
            <person name="Grimwood J."/>
            <person name="Schmutz J."/>
        </authorList>
    </citation>
    <scope>NUCLEOTIDE SEQUENCE [LARGE SCALE GENOMIC DNA]</scope>
    <source>
        <strain evidence="1">1808015.09</strain>
    </source>
</reference>
<organism evidence="1 2">
    <name type="scientific">Gossypium darwinii</name>
    <name type="common">Darwin's cotton</name>
    <name type="synonym">Gossypium barbadense var. darwinii</name>
    <dbReference type="NCBI Taxonomy" id="34276"/>
    <lineage>
        <taxon>Eukaryota</taxon>
        <taxon>Viridiplantae</taxon>
        <taxon>Streptophyta</taxon>
        <taxon>Embryophyta</taxon>
        <taxon>Tracheophyta</taxon>
        <taxon>Spermatophyta</taxon>
        <taxon>Magnoliopsida</taxon>
        <taxon>eudicotyledons</taxon>
        <taxon>Gunneridae</taxon>
        <taxon>Pentapetalae</taxon>
        <taxon>rosids</taxon>
        <taxon>malvids</taxon>
        <taxon>Malvales</taxon>
        <taxon>Malvaceae</taxon>
        <taxon>Malvoideae</taxon>
        <taxon>Gossypium</taxon>
    </lineage>
</organism>
<gene>
    <name evidence="1" type="ORF">ES288_A05G419700v1</name>
</gene>
<evidence type="ECO:0000313" key="2">
    <source>
        <dbReference type="Proteomes" id="UP000323506"/>
    </source>
</evidence>
<protein>
    <submittedName>
        <fullName evidence="1">Uncharacterized protein</fullName>
    </submittedName>
</protein>
<accession>A0A5D2GSG2</accession>
<sequence>MMFVIVTSRGSEEGELAGILDFIFYFESMQHLENVASDVVVEIRAIHCSLSSIGLASSWLGFDKRIFLIGWFY</sequence>
<proteinExistence type="predicted"/>
<dbReference type="Proteomes" id="UP000323506">
    <property type="component" value="Chromosome A05"/>
</dbReference>
<keyword evidence="2" id="KW-1185">Reference proteome</keyword>
<dbReference type="AlphaFoldDB" id="A0A5D2GSG2"/>
<name>A0A5D2GSG2_GOSDA</name>